<evidence type="ECO:0000313" key="11">
    <source>
        <dbReference type="EMBL" id="TWW74641.1"/>
    </source>
</evidence>
<dbReference type="GO" id="GO:0007098">
    <property type="term" value="P:centrosome cycle"/>
    <property type="evidence" value="ECO:0007669"/>
    <property type="project" value="TreeGrafter"/>
</dbReference>
<keyword evidence="5" id="KW-0493">Microtubule</keyword>
<name>A0A5C6P741_9TELE</name>
<evidence type="ECO:0000256" key="7">
    <source>
        <dbReference type="ARBA" id="ARBA00023054"/>
    </source>
</evidence>
<dbReference type="GO" id="GO:0005829">
    <property type="term" value="C:cytosol"/>
    <property type="evidence" value="ECO:0007669"/>
    <property type="project" value="TreeGrafter"/>
</dbReference>
<reference evidence="11 12" key="1">
    <citation type="submission" date="2019-04" db="EMBL/GenBank/DDBJ databases">
        <title>Chromosome genome assembly for Takifugu flavidus.</title>
        <authorList>
            <person name="Xiao S."/>
        </authorList>
    </citation>
    <scope>NUCLEOTIDE SEQUENCE [LARGE SCALE GENOMIC DNA]</scope>
    <source>
        <strain evidence="11">HTHZ2018</strain>
        <tissue evidence="11">Muscle</tissue>
    </source>
</reference>
<organism evidence="11 12">
    <name type="scientific">Takifugu flavidus</name>
    <name type="common">sansaifugu</name>
    <dbReference type="NCBI Taxonomy" id="433684"/>
    <lineage>
        <taxon>Eukaryota</taxon>
        <taxon>Metazoa</taxon>
        <taxon>Chordata</taxon>
        <taxon>Craniata</taxon>
        <taxon>Vertebrata</taxon>
        <taxon>Euteleostomi</taxon>
        <taxon>Actinopterygii</taxon>
        <taxon>Neopterygii</taxon>
        <taxon>Teleostei</taxon>
        <taxon>Neoteleostei</taxon>
        <taxon>Acanthomorphata</taxon>
        <taxon>Eupercaria</taxon>
        <taxon>Tetraodontiformes</taxon>
        <taxon>Tetradontoidea</taxon>
        <taxon>Tetraodontidae</taxon>
        <taxon>Takifugu</taxon>
    </lineage>
</organism>
<dbReference type="PANTHER" id="PTHR31570">
    <property type="entry name" value="HAUS AUGMIN-LIKE COMPLEX SUBUNIT 1"/>
    <property type="match status" value="1"/>
</dbReference>
<dbReference type="GO" id="GO:0051225">
    <property type="term" value="P:spindle assembly"/>
    <property type="evidence" value="ECO:0007669"/>
    <property type="project" value="InterPro"/>
</dbReference>
<dbReference type="GO" id="GO:0070652">
    <property type="term" value="C:HAUS complex"/>
    <property type="evidence" value="ECO:0007669"/>
    <property type="project" value="InterPro"/>
</dbReference>
<dbReference type="Proteomes" id="UP000324091">
    <property type="component" value="Chromosome 14"/>
</dbReference>
<dbReference type="InterPro" id="IPR026243">
    <property type="entry name" value="HAUS1"/>
</dbReference>
<protein>
    <submittedName>
        <fullName evidence="11">HAUS augmin-like complex subunit 1</fullName>
    </submittedName>
</protein>
<dbReference type="PANTHER" id="PTHR31570:SF1">
    <property type="entry name" value="HAUS AUGMIN-LIKE COMPLEX SUBUNIT 1"/>
    <property type="match status" value="1"/>
</dbReference>
<keyword evidence="3" id="KW-0963">Cytoplasm</keyword>
<evidence type="ECO:0000256" key="5">
    <source>
        <dbReference type="ARBA" id="ARBA00022701"/>
    </source>
</evidence>
<dbReference type="PRINTS" id="PR02087">
    <property type="entry name" value="HAUSAUGMINL1"/>
</dbReference>
<keyword evidence="8" id="KW-0206">Cytoskeleton</keyword>
<evidence type="ECO:0000256" key="8">
    <source>
        <dbReference type="ARBA" id="ARBA00023212"/>
    </source>
</evidence>
<keyword evidence="9" id="KW-0131">Cell cycle</keyword>
<keyword evidence="4" id="KW-0132">Cell division</keyword>
<dbReference type="GO" id="GO:0051301">
    <property type="term" value="P:cell division"/>
    <property type="evidence" value="ECO:0007669"/>
    <property type="project" value="UniProtKB-KW"/>
</dbReference>
<dbReference type="Pfam" id="PF25762">
    <property type="entry name" value="HAUS1"/>
    <property type="match status" value="2"/>
</dbReference>
<sequence>MCEKINKVNSWLSSVFGDQPVPHFEVTSRTVELLHQLAQLSEARCGDTALLVEDLKQKASEYEADGAHLRDVLLQGAGLSYTGLSKPASDYLSALVDTAMVLGVRDTSLSSFMPAVNNLTNDLLEAEKSHRRLERELRALRKRLGATLMLRNTLQEDVNKTVKSQAVESAKAEERLLNMDFVTAKAKELGKRRERAEVWRERAEVWRERAEVWRERAEVWRERAGLWRRGWRYGERGWRYGGRGWRERVEVWRERVEVWREEVWRERVEVWRERVEVWREEVWRERVEVWRERVEVIVWAPPLLSPVPTLQAQLVSRNMDPSVTHQAIVQLSEDVAALKQEIIPSKKKLEPYMDLSPNPSLAQVKIEEAKRELAALDSQLELNMDFK</sequence>
<comment type="similarity">
    <text evidence="2">Belongs to the HAUS1 family.</text>
</comment>
<comment type="subcellular location">
    <subcellularLocation>
        <location evidence="1">Cytoplasm</location>
        <location evidence="1">Cytoskeleton</location>
        <location evidence="1">Spindle</location>
    </subcellularLocation>
</comment>
<evidence type="ECO:0000256" key="1">
    <source>
        <dbReference type="ARBA" id="ARBA00004186"/>
    </source>
</evidence>
<dbReference type="AlphaFoldDB" id="A0A5C6P741"/>
<proteinExistence type="inferred from homology"/>
<accession>A0A5C6P741</accession>
<keyword evidence="6" id="KW-0498">Mitosis</keyword>
<evidence type="ECO:0000256" key="2">
    <source>
        <dbReference type="ARBA" id="ARBA00005479"/>
    </source>
</evidence>
<keyword evidence="12" id="KW-1185">Reference proteome</keyword>
<dbReference type="GO" id="GO:0005819">
    <property type="term" value="C:spindle"/>
    <property type="evidence" value="ECO:0007669"/>
    <property type="project" value="UniProtKB-SubCell"/>
</dbReference>
<evidence type="ECO:0000256" key="10">
    <source>
        <dbReference type="SAM" id="Coils"/>
    </source>
</evidence>
<keyword evidence="7 10" id="KW-0175">Coiled coil</keyword>
<comment type="caution">
    <text evidence="11">The sequence shown here is derived from an EMBL/GenBank/DDBJ whole genome shotgun (WGS) entry which is preliminary data.</text>
</comment>
<dbReference type="GO" id="GO:0005874">
    <property type="term" value="C:microtubule"/>
    <property type="evidence" value="ECO:0007669"/>
    <property type="project" value="UniProtKB-KW"/>
</dbReference>
<evidence type="ECO:0000256" key="9">
    <source>
        <dbReference type="ARBA" id="ARBA00023306"/>
    </source>
</evidence>
<dbReference type="EMBL" id="RHFK02000006">
    <property type="protein sequence ID" value="TWW74641.1"/>
    <property type="molecule type" value="Genomic_DNA"/>
</dbReference>
<feature type="coiled-coil region" evidence="10">
    <location>
        <begin position="116"/>
        <end position="143"/>
    </location>
</feature>
<evidence type="ECO:0000256" key="6">
    <source>
        <dbReference type="ARBA" id="ARBA00022776"/>
    </source>
</evidence>
<evidence type="ECO:0000256" key="3">
    <source>
        <dbReference type="ARBA" id="ARBA00022490"/>
    </source>
</evidence>
<gene>
    <name evidence="11" type="ORF">D4764_14G0006440</name>
</gene>
<evidence type="ECO:0000313" key="12">
    <source>
        <dbReference type="Proteomes" id="UP000324091"/>
    </source>
</evidence>
<evidence type="ECO:0000256" key="4">
    <source>
        <dbReference type="ARBA" id="ARBA00022618"/>
    </source>
</evidence>